<reference key="2">
    <citation type="submission" date="2011-04" db="EMBL/GenBank/DDBJ databases">
        <title>Complete sequence of chromosome of Haliscomenobacter hydrossis DSM 1100.</title>
        <authorList>
            <consortium name="US DOE Joint Genome Institute (JGI-PGF)"/>
            <person name="Lucas S."/>
            <person name="Han J."/>
            <person name="Lapidus A."/>
            <person name="Bruce D."/>
            <person name="Goodwin L."/>
            <person name="Pitluck S."/>
            <person name="Peters L."/>
            <person name="Kyrpides N."/>
            <person name="Mavromatis K."/>
            <person name="Ivanova N."/>
            <person name="Ovchinnikova G."/>
            <person name="Pagani I."/>
            <person name="Daligault H."/>
            <person name="Detter J.C."/>
            <person name="Han C."/>
            <person name="Land M."/>
            <person name="Hauser L."/>
            <person name="Markowitz V."/>
            <person name="Cheng J.-F."/>
            <person name="Hugenholtz P."/>
            <person name="Woyke T."/>
            <person name="Wu D."/>
            <person name="Verbarg S."/>
            <person name="Frueling A."/>
            <person name="Brambilla E."/>
            <person name="Klenk H.-P."/>
            <person name="Eisen J.A."/>
        </authorList>
    </citation>
    <scope>NUCLEOTIDE SEQUENCE</scope>
    <source>
        <strain>DSM 1100</strain>
    </source>
</reference>
<evidence type="ECO:0000256" key="11">
    <source>
        <dbReference type="ARBA" id="ARBA00074372"/>
    </source>
</evidence>
<organism evidence="16 17">
    <name type="scientific">Haliscomenobacter hydrossis (strain ATCC 27775 / DSM 1100 / LMG 10767 / O)</name>
    <dbReference type="NCBI Taxonomy" id="760192"/>
    <lineage>
        <taxon>Bacteria</taxon>
        <taxon>Pseudomonadati</taxon>
        <taxon>Bacteroidota</taxon>
        <taxon>Saprospiria</taxon>
        <taxon>Saprospirales</taxon>
        <taxon>Haliscomenobacteraceae</taxon>
        <taxon>Haliscomenobacter</taxon>
    </lineage>
</organism>
<dbReference type="EC" id="2.3.2.6" evidence="10 15"/>
<dbReference type="EMBL" id="CP002691">
    <property type="protein sequence ID" value="AEE50865.1"/>
    <property type="molecule type" value="Genomic_DNA"/>
</dbReference>
<dbReference type="Gene3D" id="3.40.630.70">
    <property type="entry name" value="Leucyl/phenylalanyl-tRNA-protein transferase, C-terminal domain"/>
    <property type="match status" value="1"/>
</dbReference>
<evidence type="ECO:0000256" key="13">
    <source>
        <dbReference type="ARBA" id="ARBA00077165"/>
    </source>
</evidence>
<keyword evidence="17" id="KW-1185">Reference proteome</keyword>
<dbReference type="Pfam" id="PF03588">
    <property type="entry name" value="Leu_Phe_trans"/>
    <property type="match status" value="1"/>
</dbReference>
<accession>F4L6N4</accession>
<dbReference type="GO" id="GO:0030163">
    <property type="term" value="P:protein catabolic process"/>
    <property type="evidence" value="ECO:0007669"/>
    <property type="project" value="UniProtKB-UniRule"/>
</dbReference>
<dbReference type="InterPro" id="IPR042203">
    <property type="entry name" value="Leu/Phe-tRNA_Trfase_C"/>
</dbReference>
<evidence type="ECO:0000256" key="6">
    <source>
        <dbReference type="ARBA" id="ARBA00050652"/>
    </source>
</evidence>
<proteinExistence type="inferred from homology"/>
<dbReference type="InterPro" id="IPR004616">
    <property type="entry name" value="Leu/Phe-tRNA_Trfase"/>
</dbReference>
<evidence type="ECO:0000256" key="14">
    <source>
        <dbReference type="ARBA" id="ARBA00083640"/>
    </source>
</evidence>
<evidence type="ECO:0000256" key="8">
    <source>
        <dbReference type="ARBA" id="ARBA00054043"/>
    </source>
</evidence>
<evidence type="ECO:0000256" key="5">
    <source>
        <dbReference type="ARBA" id="ARBA00050607"/>
    </source>
</evidence>
<evidence type="ECO:0000313" key="16">
    <source>
        <dbReference type="EMBL" id="AEE50865.1"/>
    </source>
</evidence>
<dbReference type="HOGENOM" id="CLU_075045_0_0_10"/>
<comment type="catalytic activity">
    <reaction evidence="6 15">
        <text>N-terminal L-arginyl-[protein] + L-leucyl-tRNA(Leu) = N-terminal L-leucyl-L-arginyl-[protein] + tRNA(Leu) + H(+)</text>
        <dbReference type="Rhea" id="RHEA:50416"/>
        <dbReference type="Rhea" id="RHEA-COMP:9613"/>
        <dbReference type="Rhea" id="RHEA-COMP:9622"/>
        <dbReference type="Rhea" id="RHEA-COMP:12672"/>
        <dbReference type="Rhea" id="RHEA-COMP:12673"/>
        <dbReference type="ChEBI" id="CHEBI:15378"/>
        <dbReference type="ChEBI" id="CHEBI:64719"/>
        <dbReference type="ChEBI" id="CHEBI:78442"/>
        <dbReference type="ChEBI" id="CHEBI:78494"/>
        <dbReference type="ChEBI" id="CHEBI:133044"/>
        <dbReference type="EC" id="2.3.2.6"/>
    </reaction>
</comment>
<evidence type="ECO:0000256" key="15">
    <source>
        <dbReference type="HAMAP-Rule" id="MF_00688"/>
    </source>
</evidence>
<evidence type="ECO:0000256" key="2">
    <source>
        <dbReference type="ARBA" id="ARBA00022490"/>
    </source>
</evidence>
<dbReference type="Proteomes" id="UP000008461">
    <property type="component" value="Chromosome"/>
</dbReference>
<comment type="catalytic activity">
    <reaction evidence="5 15">
        <text>L-phenylalanyl-tRNA(Phe) + an N-terminal L-alpha-aminoacyl-[protein] = an N-terminal L-phenylalanyl-L-alpha-aminoacyl-[protein] + tRNA(Phe)</text>
        <dbReference type="Rhea" id="RHEA:43632"/>
        <dbReference type="Rhea" id="RHEA-COMP:9668"/>
        <dbReference type="Rhea" id="RHEA-COMP:9699"/>
        <dbReference type="Rhea" id="RHEA-COMP:10636"/>
        <dbReference type="Rhea" id="RHEA-COMP:10637"/>
        <dbReference type="ChEBI" id="CHEBI:78442"/>
        <dbReference type="ChEBI" id="CHEBI:78531"/>
        <dbReference type="ChEBI" id="CHEBI:78597"/>
        <dbReference type="ChEBI" id="CHEBI:83561"/>
        <dbReference type="EC" id="2.3.2.6"/>
    </reaction>
</comment>
<evidence type="ECO:0000256" key="4">
    <source>
        <dbReference type="ARBA" id="ARBA00023315"/>
    </source>
</evidence>
<evidence type="ECO:0000256" key="10">
    <source>
        <dbReference type="ARBA" id="ARBA00066767"/>
    </source>
</evidence>
<keyword evidence="2 15" id="KW-0963">Cytoplasm</keyword>
<keyword evidence="4 15" id="KW-0012">Acyltransferase</keyword>
<gene>
    <name evidence="15" type="primary">aat</name>
    <name evidence="16" type="ordered locus">Halhy_3002</name>
</gene>
<dbReference type="InterPro" id="IPR016181">
    <property type="entry name" value="Acyl_CoA_acyltransferase"/>
</dbReference>
<evidence type="ECO:0000256" key="7">
    <source>
        <dbReference type="ARBA" id="ARBA00051538"/>
    </source>
</evidence>
<dbReference type="OrthoDB" id="9790282at2"/>
<dbReference type="eggNOG" id="COG2360">
    <property type="taxonomic scope" value="Bacteria"/>
</dbReference>
<dbReference type="PANTHER" id="PTHR30098">
    <property type="entry name" value="LEUCYL/PHENYLALANYL-TRNA--PROTEIN TRANSFERASE"/>
    <property type="match status" value="1"/>
</dbReference>
<protein>
    <recommendedName>
        <fullName evidence="11 15">Leucyl/phenylalanyl-tRNA--protein transferase</fullName>
        <ecNumber evidence="10 15">2.3.2.6</ecNumber>
    </recommendedName>
    <alternativeName>
        <fullName evidence="12 15">L/F-transferase</fullName>
    </alternativeName>
    <alternativeName>
        <fullName evidence="13 15">Leucyltransferase</fullName>
    </alternativeName>
    <alternativeName>
        <fullName evidence="14 15">Phenyalanyltransferase</fullName>
    </alternativeName>
</protein>
<name>F4L6N4_HALH1</name>
<dbReference type="SUPFAM" id="SSF55729">
    <property type="entry name" value="Acyl-CoA N-acyltransferases (Nat)"/>
    <property type="match status" value="1"/>
</dbReference>
<dbReference type="NCBIfam" id="TIGR00667">
    <property type="entry name" value="aat"/>
    <property type="match status" value="1"/>
</dbReference>
<comment type="function">
    <text evidence="8 15">Functions in the N-end rule pathway of protein degradation where it conjugates Leu, Phe and, less efficiently, Met from aminoacyl-tRNAs to the N-termini of proteins containing an N-terminal arginine or lysine.</text>
</comment>
<dbReference type="HAMAP" id="MF_00688">
    <property type="entry name" value="Leu_Phe_trans"/>
    <property type="match status" value="1"/>
</dbReference>
<evidence type="ECO:0000256" key="9">
    <source>
        <dbReference type="ARBA" id="ARBA00061535"/>
    </source>
</evidence>
<evidence type="ECO:0000256" key="3">
    <source>
        <dbReference type="ARBA" id="ARBA00022679"/>
    </source>
</evidence>
<dbReference type="InterPro" id="IPR042221">
    <property type="entry name" value="Leu/Phe-tRNA_Trfase_N"/>
</dbReference>
<evidence type="ECO:0000256" key="1">
    <source>
        <dbReference type="ARBA" id="ARBA00004496"/>
    </source>
</evidence>
<dbReference type="GO" id="GO:0005737">
    <property type="term" value="C:cytoplasm"/>
    <property type="evidence" value="ECO:0007669"/>
    <property type="project" value="UniProtKB-SubCell"/>
</dbReference>
<dbReference type="GO" id="GO:0008914">
    <property type="term" value="F:leucyl-tRNA--protein transferase activity"/>
    <property type="evidence" value="ECO:0007669"/>
    <property type="project" value="UniProtKB-UniRule"/>
</dbReference>
<comment type="similarity">
    <text evidence="9 15">Belongs to the L/F-transferase family.</text>
</comment>
<dbReference type="FunFam" id="3.30.70.3550:FF:000001">
    <property type="entry name" value="Leucyl/phenylalanyl-tRNA--protein transferase"/>
    <property type="match status" value="1"/>
</dbReference>
<comment type="catalytic activity">
    <reaction evidence="7 15">
        <text>N-terminal L-lysyl-[protein] + L-leucyl-tRNA(Leu) = N-terminal L-leucyl-L-lysyl-[protein] + tRNA(Leu) + H(+)</text>
        <dbReference type="Rhea" id="RHEA:12340"/>
        <dbReference type="Rhea" id="RHEA-COMP:9613"/>
        <dbReference type="Rhea" id="RHEA-COMP:9622"/>
        <dbReference type="Rhea" id="RHEA-COMP:12670"/>
        <dbReference type="Rhea" id="RHEA-COMP:12671"/>
        <dbReference type="ChEBI" id="CHEBI:15378"/>
        <dbReference type="ChEBI" id="CHEBI:65249"/>
        <dbReference type="ChEBI" id="CHEBI:78442"/>
        <dbReference type="ChEBI" id="CHEBI:78494"/>
        <dbReference type="ChEBI" id="CHEBI:133043"/>
        <dbReference type="EC" id="2.3.2.6"/>
    </reaction>
</comment>
<comment type="subcellular location">
    <subcellularLocation>
        <location evidence="1 15">Cytoplasm</location>
    </subcellularLocation>
</comment>
<sequence length="232" mass="26146">MPVFWLDDQTLMFPSPELANPDGILAVGGDLSPERLLLAYASGIFPWFNEGDPILWWSPDPRFVLFPSELIVAKSMRPYFNQKKFTVTFDRDFEGTMRNCQQSNRTGQSGETWITEDMIAAYVAIHRLGYAHSVEVWQNEELVGGLYGISLGKVFFGESMFARVSNASKFGFITLVQKLSEKGFVLIDCQQQTQHLGSLGARAISRKIFLNYLEANKNVETLTGSWAQLLAE</sequence>
<dbReference type="STRING" id="760192.Halhy_3002"/>
<evidence type="ECO:0000256" key="12">
    <source>
        <dbReference type="ARBA" id="ARBA00077136"/>
    </source>
</evidence>
<dbReference type="Gene3D" id="3.30.70.3550">
    <property type="entry name" value="Leucyl/phenylalanyl-tRNA-protein transferase, N-terminal domain"/>
    <property type="match status" value="1"/>
</dbReference>
<dbReference type="RefSeq" id="WP_013765408.1">
    <property type="nucleotide sequence ID" value="NC_015510.1"/>
</dbReference>
<dbReference type="AlphaFoldDB" id="F4L6N4"/>
<reference evidence="16 17" key="1">
    <citation type="journal article" date="2011" name="Stand. Genomic Sci.">
        <title>Complete genome sequence of Haliscomenobacter hydrossis type strain (O).</title>
        <authorList>
            <consortium name="US DOE Joint Genome Institute (JGI-PGF)"/>
            <person name="Daligault H."/>
            <person name="Lapidus A."/>
            <person name="Zeytun A."/>
            <person name="Nolan M."/>
            <person name="Lucas S."/>
            <person name="Del Rio T.G."/>
            <person name="Tice H."/>
            <person name="Cheng J.F."/>
            <person name="Tapia R."/>
            <person name="Han C."/>
            <person name="Goodwin L."/>
            <person name="Pitluck S."/>
            <person name="Liolios K."/>
            <person name="Pagani I."/>
            <person name="Ivanova N."/>
            <person name="Huntemann M."/>
            <person name="Mavromatis K."/>
            <person name="Mikhailova N."/>
            <person name="Pati A."/>
            <person name="Chen A."/>
            <person name="Palaniappan K."/>
            <person name="Land M."/>
            <person name="Hauser L."/>
            <person name="Brambilla E.M."/>
            <person name="Rohde M."/>
            <person name="Verbarg S."/>
            <person name="Goker M."/>
            <person name="Bristow J."/>
            <person name="Eisen J.A."/>
            <person name="Markowitz V."/>
            <person name="Hugenholtz P."/>
            <person name="Kyrpides N.C."/>
            <person name="Klenk H.P."/>
            <person name="Woyke T."/>
        </authorList>
    </citation>
    <scope>NUCLEOTIDE SEQUENCE [LARGE SCALE GENOMIC DNA]</scope>
    <source>
        <strain evidence="17">ATCC 27775 / DSM 1100 / LMG 10767 / O</strain>
    </source>
</reference>
<dbReference type="KEGG" id="hhy:Halhy_3002"/>
<keyword evidence="3 15" id="KW-0808">Transferase</keyword>
<dbReference type="PANTHER" id="PTHR30098:SF2">
    <property type="entry name" value="LEUCYL_PHENYLALANYL-TRNA--PROTEIN TRANSFERASE"/>
    <property type="match status" value="1"/>
</dbReference>
<evidence type="ECO:0000313" key="17">
    <source>
        <dbReference type="Proteomes" id="UP000008461"/>
    </source>
</evidence>